<feature type="region of interest" description="Disordered" evidence="1">
    <location>
        <begin position="1010"/>
        <end position="1030"/>
    </location>
</feature>
<comment type="caution">
    <text evidence="2">The sequence shown here is derived from an EMBL/GenBank/DDBJ whole genome shotgun (WGS) entry which is preliminary data.</text>
</comment>
<keyword evidence="3" id="KW-1185">Reference proteome</keyword>
<accession>A0ABP8MPI2</accession>
<name>A0ABP8MPI2_9BACT</name>
<evidence type="ECO:0000313" key="3">
    <source>
        <dbReference type="Proteomes" id="UP001500840"/>
    </source>
</evidence>
<proteinExistence type="predicted"/>
<dbReference type="Proteomes" id="UP001500840">
    <property type="component" value="Unassembled WGS sequence"/>
</dbReference>
<protein>
    <submittedName>
        <fullName evidence="2">Uncharacterized protein</fullName>
    </submittedName>
</protein>
<dbReference type="RefSeq" id="WP_345322572.1">
    <property type="nucleotide sequence ID" value="NZ_BAABGA010000032.1"/>
</dbReference>
<dbReference type="PROSITE" id="PS51257">
    <property type="entry name" value="PROKAR_LIPOPROTEIN"/>
    <property type="match status" value="1"/>
</dbReference>
<evidence type="ECO:0000313" key="2">
    <source>
        <dbReference type="EMBL" id="GAA4454013.1"/>
    </source>
</evidence>
<reference evidence="3" key="1">
    <citation type="journal article" date="2019" name="Int. J. Syst. Evol. Microbiol.">
        <title>The Global Catalogue of Microorganisms (GCM) 10K type strain sequencing project: providing services to taxonomists for standard genome sequencing and annotation.</title>
        <authorList>
            <consortium name="The Broad Institute Genomics Platform"/>
            <consortium name="The Broad Institute Genome Sequencing Center for Infectious Disease"/>
            <person name="Wu L."/>
            <person name="Ma J."/>
        </authorList>
    </citation>
    <scope>NUCLEOTIDE SEQUENCE [LARGE SCALE GENOMIC DNA]</scope>
    <source>
        <strain evidence="3">JCM 17759</strain>
    </source>
</reference>
<gene>
    <name evidence="2" type="ORF">GCM10023156_25790</name>
</gene>
<evidence type="ECO:0000256" key="1">
    <source>
        <dbReference type="SAM" id="MobiDB-lite"/>
    </source>
</evidence>
<sequence length="1042" mass="115039">MTCSFRYWFSLVLVVAIAGCSWRRSERSHHFLDSTFGERHTGHHSPDSVLHLASELTRIEDEIRRNGSITVKAPDVWGDANLMSSIQEYESVMADSVNDFDEVLSAYLARSDQAEFQSATGVAAGAAGGFAADTGAPTPLTQQQVNQLVLPAVGGSSGANIPNQLPSDLLQKLITAAPPKKPNVGVEPTELLRQESTYIQVNQALRRRNMGDERSRQAGYGLYKFRVPISVLPGRQTHEGYSAVVNMRARLAVDAAHLRYTFPKLVVADVVDDLSVYIHGNWEKFTAEGAKCAEDGKSVRSQVGAYTDSSTEPTKVRVHNADSRLQDRFFEEKSLYNQDPVVVPEIQTEETYGPDSVSAIVKLAKCQFKDGQPKLAELRHFLFENLTQQYEMLRRQNLLSLAYDDPAYPTPYVIADAANDVAKGCDVTSARCAWVNVASSETCIGENALIAWPLALQAGLLDHNIKRMIEGLALEGKISQSDAALAESVYFFQEEVTPNEEVVRLWEMVIQENFPVHVFALDPQVEEQNVYDAFSRRREMQIALAISVARGSLNTAQRVDMSRQLALDMASIDLNRTAVAFSHDNDTFGWYFYPRVQSPPQERNNVAALARLIWSTGPTEHYDQKHLSLEPGMRECEVLIAMPSFVPHVEFDVTTNWERLTKPGATKQSYEEMVALGGRIHRLRGNLREAKDAQCFRPGDYARLISRVDQLEKMLSLQSYEVNVPYAYEQSGTTLFNKGDVQLRPVLHGVYGLDYVTTEEDEGKTTHFFLQGRNFHPTLTHVIVGGAESNSYSSETEASVQVISRELIRVKVNGLSAKLSAKDKFVVRCGTPAGLSNPLWVDAKAATPPKTTAPDFALNNTATLSGTMKVSDTGAVDEVLWNERCNLQDSIRIEYSGEHPLPLHGTVEVIAKFKIKDSSGDASAVSLPVSAIFRDGNTIELSCQQMRQEIDAALRGTLHATKDYEIAKGNLLLRFGEWPFISVGGELTMKVVHASCCPAPEILPQVEGHQAVPAAPAQKDAAQLPSPAAARRLPVPVAKFSP</sequence>
<dbReference type="EMBL" id="BAABGA010000032">
    <property type="protein sequence ID" value="GAA4454013.1"/>
    <property type="molecule type" value="Genomic_DNA"/>
</dbReference>
<organism evidence="2 3">
    <name type="scientific">Novipirellula rosea</name>
    <dbReference type="NCBI Taxonomy" id="1031540"/>
    <lineage>
        <taxon>Bacteria</taxon>
        <taxon>Pseudomonadati</taxon>
        <taxon>Planctomycetota</taxon>
        <taxon>Planctomycetia</taxon>
        <taxon>Pirellulales</taxon>
        <taxon>Pirellulaceae</taxon>
        <taxon>Novipirellula</taxon>
    </lineage>
</organism>